<gene>
    <name evidence="2" type="ORF">ACFSQJ_01075</name>
</gene>
<dbReference type="Pfam" id="PF26395">
    <property type="entry name" value="E2-CBASS"/>
    <property type="match status" value="1"/>
</dbReference>
<organism evidence="2 3">
    <name type="scientific">Croceitalea marina</name>
    <dbReference type="NCBI Taxonomy" id="1775166"/>
    <lineage>
        <taxon>Bacteria</taxon>
        <taxon>Pseudomonadati</taxon>
        <taxon>Bacteroidota</taxon>
        <taxon>Flavobacteriia</taxon>
        <taxon>Flavobacteriales</taxon>
        <taxon>Flavobacteriaceae</taxon>
        <taxon>Croceitalea</taxon>
    </lineage>
</organism>
<accession>A0ABW5MT05</accession>
<proteinExistence type="predicted"/>
<dbReference type="RefSeq" id="WP_377764897.1">
    <property type="nucleotide sequence ID" value="NZ_JBHULB010000005.1"/>
</dbReference>
<evidence type="ECO:0000259" key="1">
    <source>
        <dbReference type="Pfam" id="PF26395"/>
    </source>
</evidence>
<name>A0ABW5MT05_9FLAO</name>
<dbReference type="InterPro" id="IPR058588">
    <property type="entry name" value="E2-CBASS"/>
</dbReference>
<evidence type="ECO:0000313" key="2">
    <source>
        <dbReference type="EMBL" id="MFD2585498.1"/>
    </source>
</evidence>
<comment type="caution">
    <text evidence="2">The sequence shown here is derived from an EMBL/GenBank/DDBJ whole genome shotgun (WGS) entry which is preliminary data.</text>
</comment>
<dbReference type="Proteomes" id="UP001597526">
    <property type="component" value="Unassembled WGS sequence"/>
</dbReference>
<reference evidence="3" key="1">
    <citation type="journal article" date="2019" name="Int. J. Syst. Evol. Microbiol.">
        <title>The Global Catalogue of Microorganisms (GCM) 10K type strain sequencing project: providing services to taxonomists for standard genome sequencing and annotation.</title>
        <authorList>
            <consortium name="The Broad Institute Genomics Platform"/>
            <consortium name="The Broad Institute Genome Sequencing Center for Infectious Disease"/>
            <person name="Wu L."/>
            <person name="Ma J."/>
        </authorList>
    </citation>
    <scope>NUCLEOTIDE SEQUENCE [LARGE SCALE GENOMIC DNA]</scope>
    <source>
        <strain evidence="3">KCTC 52368</strain>
    </source>
</reference>
<evidence type="ECO:0000313" key="3">
    <source>
        <dbReference type="Proteomes" id="UP001597526"/>
    </source>
</evidence>
<sequence>MAIYRNKSTKVDVQIGAMKSIYPQFKVIKKKSAEVEFVGVLQPKPEFRKFKISVKYRGNLKPQVKVIEPKLVENPPHFYKSSGTLCLYHPKDFRWTKDKLIAKYILPITSAWLYFYEVWLETGVWYGPEASHENSKNPKDD</sequence>
<dbReference type="EMBL" id="JBHULB010000005">
    <property type="protein sequence ID" value="MFD2585498.1"/>
    <property type="molecule type" value="Genomic_DNA"/>
</dbReference>
<keyword evidence="3" id="KW-1185">Reference proteome</keyword>
<protein>
    <recommendedName>
        <fullName evidence="1">Type II CBASS E2 protein domain-containing protein</fullName>
    </recommendedName>
</protein>
<feature type="domain" description="Type II CBASS E2 protein" evidence="1">
    <location>
        <begin position="14"/>
        <end position="132"/>
    </location>
</feature>